<evidence type="ECO:0000313" key="2">
    <source>
        <dbReference type="EMBL" id="GAA2092081.1"/>
    </source>
</evidence>
<keyword evidence="3" id="KW-1185">Reference proteome</keyword>
<evidence type="ECO:0000256" key="1">
    <source>
        <dbReference type="SAM" id="MobiDB-lite"/>
    </source>
</evidence>
<feature type="compositionally biased region" description="Pro residues" evidence="1">
    <location>
        <begin position="333"/>
        <end position="343"/>
    </location>
</feature>
<dbReference type="Proteomes" id="UP001500897">
    <property type="component" value="Unassembled WGS sequence"/>
</dbReference>
<accession>A0ABN2WGT2</accession>
<organism evidence="2 3">
    <name type="scientific">Kitasatospora saccharophila</name>
    <dbReference type="NCBI Taxonomy" id="407973"/>
    <lineage>
        <taxon>Bacteria</taxon>
        <taxon>Bacillati</taxon>
        <taxon>Actinomycetota</taxon>
        <taxon>Actinomycetes</taxon>
        <taxon>Kitasatosporales</taxon>
        <taxon>Streptomycetaceae</taxon>
        <taxon>Kitasatospora</taxon>
    </lineage>
</organism>
<gene>
    <name evidence="2" type="ORF">GCM10009759_17400</name>
</gene>
<dbReference type="RefSeq" id="WP_344551347.1">
    <property type="nucleotide sequence ID" value="NZ_BAAANS010000009.1"/>
</dbReference>
<feature type="compositionally biased region" description="Low complexity" evidence="1">
    <location>
        <begin position="322"/>
        <end position="332"/>
    </location>
</feature>
<feature type="region of interest" description="Disordered" evidence="1">
    <location>
        <begin position="322"/>
        <end position="343"/>
    </location>
</feature>
<sequence>MLALTARLARQAARALDPIGAEKQTNPSAYEVRQHLTDVADAIEDALEATGDDAEDLARGLAAWAATGPAEITAAHGSTGPRPESGERLHLFWVDGALDRAPYLGLVGPDHTDGDAQPYCTAGFTREVAERITADLAADGGGLTARWDSGGELRFRWTAEHAGMAGSEDVAPDDRGLYRIGGLWPWSSFELPPDAVRTTAPVRTETAPAAARANGNGPLKAAAAEPDPAAAVRRLTTRLDETVDPAEAARLVEQAEQHLEALSEFFGAAARWSGAREGTAHLQLDLGRTSQEVYDAGADLAEVADGLRTAVPRPARIRSTAAPTAVAAVPAAHPLPQPSPPRR</sequence>
<evidence type="ECO:0000313" key="3">
    <source>
        <dbReference type="Proteomes" id="UP001500897"/>
    </source>
</evidence>
<comment type="caution">
    <text evidence="2">The sequence shown here is derived from an EMBL/GenBank/DDBJ whole genome shotgun (WGS) entry which is preliminary data.</text>
</comment>
<reference evidence="2 3" key="1">
    <citation type="journal article" date="2019" name="Int. J. Syst. Evol. Microbiol.">
        <title>The Global Catalogue of Microorganisms (GCM) 10K type strain sequencing project: providing services to taxonomists for standard genome sequencing and annotation.</title>
        <authorList>
            <consortium name="The Broad Institute Genomics Platform"/>
            <consortium name="The Broad Institute Genome Sequencing Center for Infectious Disease"/>
            <person name="Wu L."/>
            <person name="Ma J."/>
        </authorList>
    </citation>
    <scope>NUCLEOTIDE SEQUENCE [LARGE SCALE GENOMIC DNA]</scope>
    <source>
        <strain evidence="2 3">JCM 14559</strain>
    </source>
</reference>
<protein>
    <submittedName>
        <fullName evidence="2">Uncharacterized protein</fullName>
    </submittedName>
</protein>
<feature type="region of interest" description="Disordered" evidence="1">
    <location>
        <begin position="206"/>
        <end position="227"/>
    </location>
</feature>
<dbReference type="EMBL" id="BAAANS010000009">
    <property type="protein sequence ID" value="GAA2092081.1"/>
    <property type="molecule type" value="Genomic_DNA"/>
</dbReference>
<proteinExistence type="predicted"/>
<name>A0ABN2WGT2_9ACTN</name>